<comment type="caution">
    <text evidence="1">The sequence shown here is derived from an EMBL/GenBank/DDBJ whole genome shotgun (WGS) entry which is preliminary data.</text>
</comment>
<sequence length="169" mass="17267">MRRRIPRRRMVQLVLAAFALFGIGAAATSALWTNSAYFQASASGASVDLQASTNGTTWLDADTADAGVAVDLSSSLADLRPNTTRGPLTVYLKNSGSVPLTVAAVAPVKTGDLFTAPCALTVTTTALGATTLAVGATTTMTVTVTVPNLPLTCQNKTGSLVLQFTGTTS</sequence>
<dbReference type="RefSeq" id="WP_289445502.1">
    <property type="nucleotide sequence ID" value="NZ_JAUCGR010000001.1"/>
</dbReference>
<gene>
    <name evidence="1" type="ORF">QRT05_04060</name>
</gene>
<evidence type="ECO:0000313" key="2">
    <source>
        <dbReference type="Proteomes" id="UP001321453"/>
    </source>
</evidence>
<keyword evidence="2" id="KW-1185">Reference proteome</keyword>
<dbReference type="Proteomes" id="UP001321453">
    <property type="component" value="Unassembled WGS sequence"/>
</dbReference>
<reference evidence="1 2" key="1">
    <citation type="submission" date="2023-06" db="EMBL/GenBank/DDBJ databases">
        <title>Cellulomonas sp. MW9 Whole genome sequence.</title>
        <authorList>
            <person name="Park S."/>
        </authorList>
    </citation>
    <scope>NUCLEOTIDE SEQUENCE [LARGE SCALE GENOMIC DNA]</scope>
    <source>
        <strain evidence="1 2">MW9</strain>
    </source>
</reference>
<organism evidence="1 2">
    <name type="scientific">Cellulomonas edaphi</name>
    <dbReference type="NCBI Taxonomy" id="3053468"/>
    <lineage>
        <taxon>Bacteria</taxon>
        <taxon>Bacillati</taxon>
        <taxon>Actinomycetota</taxon>
        <taxon>Actinomycetes</taxon>
        <taxon>Micrococcales</taxon>
        <taxon>Cellulomonadaceae</taxon>
        <taxon>Cellulomonas</taxon>
    </lineage>
</organism>
<protein>
    <recommendedName>
        <fullName evidence="3">Ribosomally synthesized peptide with SipW-like signal peptide</fullName>
    </recommendedName>
</protein>
<name>A0ABT7S4G4_9CELL</name>
<accession>A0ABT7S4G4</accession>
<evidence type="ECO:0008006" key="3">
    <source>
        <dbReference type="Google" id="ProtNLM"/>
    </source>
</evidence>
<dbReference type="EMBL" id="JAUCGR010000001">
    <property type="protein sequence ID" value="MDM7830495.1"/>
    <property type="molecule type" value="Genomic_DNA"/>
</dbReference>
<proteinExistence type="predicted"/>
<evidence type="ECO:0000313" key="1">
    <source>
        <dbReference type="EMBL" id="MDM7830495.1"/>
    </source>
</evidence>